<proteinExistence type="predicted"/>
<dbReference type="AlphaFoldDB" id="A0A229FUA5"/>
<keyword evidence="2" id="KW-1185">Reference proteome</keyword>
<organism evidence="1 2">
    <name type="scientific">Polynucleobacter cosmopolitanus</name>
    <dbReference type="NCBI Taxonomy" id="351345"/>
    <lineage>
        <taxon>Bacteria</taxon>
        <taxon>Pseudomonadati</taxon>
        <taxon>Pseudomonadota</taxon>
        <taxon>Betaproteobacteria</taxon>
        <taxon>Burkholderiales</taxon>
        <taxon>Burkholderiaceae</taxon>
        <taxon>Polynucleobacter</taxon>
    </lineage>
</organism>
<reference evidence="1 2" key="1">
    <citation type="submission" date="2017-06" db="EMBL/GenBank/DDBJ databases">
        <title>Reclassification of a Polynucleobacter cosmopolitanus strain isolated from tropical Lake Victoria as Polynucleobacter victoriensis comb. nov.</title>
        <authorList>
            <person name="Hahn M.W."/>
        </authorList>
    </citation>
    <scope>NUCLEOTIDE SEQUENCE [LARGE SCALE GENOMIC DNA]</scope>
    <source>
        <strain evidence="1 2">MWH-MoIso2</strain>
    </source>
</reference>
<dbReference type="EMBL" id="NJGG01000001">
    <property type="protein sequence ID" value="OXL15524.1"/>
    <property type="molecule type" value="Genomic_DNA"/>
</dbReference>
<evidence type="ECO:0000313" key="1">
    <source>
        <dbReference type="EMBL" id="OXL15524.1"/>
    </source>
</evidence>
<sequence>MPQTNIFQIFYNQKTMGMLDKGFLPMNNSENLRPDWREYWSIRHYLLSQKIDLDSYYGFFSPKFYEKTNLNSADVFEFMKKQTDDVVSFSPYFDQIAFFINPFIQGEINHPGLINTSQKFFNHVKTNININTFVSDQYTSIYSNFFVAKGRFWIVWLDYCEKLFRICEEGTHPLAKELNRLVSYKPGEDVAMKIFIIERMVTVILKAEKFTSNCINNLVLPYAGNFLLPHHKGMVHCEALKQAYLRTNNTTYLDFFYEQAHEIGDSVKRHIELLDSTK</sequence>
<protein>
    <submittedName>
        <fullName evidence="1">Uncharacterized protein</fullName>
    </submittedName>
</protein>
<gene>
    <name evidence="1" type="ORF">AOC33_00020</name>
</gene>
<accession>A0A229FUA5</accession>
<evidence type="ECO:0000313" key="2">
    <source>
        <dbReference type="Proteomes" id="UP000215188"/>
    </source>
</evidence>
<name>A0A229FUA5_9BURK</name>
<comment type="caution">
    <text evidence="1">The sequence shown here is derived from an EMBL/GenBank/DDBJ whole genome shotgun (WGS) entry which is preliminary data.</text>
</comment>
<dbReference type="Proteomes" id="UP000215188">
    <property type="component" value="Unassembled WGS sequence"/>
</dbReference>